<dbReference type="PROSITE" id="PS50104">
    <property type="entry name" value="TIR"/>
    <property type="match status" value="1"/>
</dbReference>
<evidence type="ECO:0000256" key="4">
    <source>
        <dbReference type="ARBA" id="ARBA00022801"/>
    </source>
</evidence>
<dbReference type="SUPFAM" id="SSF52058">
    <property type="entry name" value="L domain-like"/>
    <property type="match status" value="1"/>
</dbReference>
<dbReference type="InterPro" id="IPR000157">
    <property type="entry name" value="TIR_dom"/>
</dbReference>
<dbReference type="Proteomes" id="UP001652623">
    <property type="component" value="Chromosome 10"/>
</dbReference>
<dbReference type="SUPFAM" id="SSF52540">
    <property type="entry name" value="P-loop containing nucleoside triphosphate hydrolases"/>
    <property type="match status" value="1"/>
</dbReference>
<dbReference type="Gene3D" id="3.40.50.300">
    <property type="entry name" value="P-loop containing nucleotide triphosphate hydrolases"/>
    <property type="match status" value="1"/>
</dbReference>
<keyword evidence="8" id="KW-1185">Reference proteome</keyword>
<evidence type="ECO:0000313" key="8">
    <source>
        <dbReference type="Proteomes" id="UP001652623"/>
    </source>
</evidence>
<comment type="catalytic activity">
    <reaction evidence="6">
        <text>NAD(+) + H2O = ADP-D-ribose + nicotinamide + H(+)</text>
        <dbReference type="Rhea" id="RHEA:16301"/>
        <dbReference type="ChEBI" id="CHEBI:15377"/>
        <dbReference type="ChEBI" id="CHEBI:15378"/>
        <dbReference type="ChEBI" id="CHEBI:17154"/>
        <dbReference type="ChEBI" id="CHEBI:57540"/>
        <dbReference type="ChEBI" id="CHEBI:57967"/>
        <dbReference type="EC" id="3.2.2.6"/>
    </reaction>
    <physiologicalReaction direction="left-to-right" evidence="6">
        <dbReference type="Rhea" id="RHEA:16302"/>
    </physiologicalReaction>
</comment>
<dbReference type="InterPro" id="IPR058192">
    <property type="entry name" value="WHD_ROQ1-like"/>
</dbReference>
<sequence>MASSSKYDVFISFRGEDTRDSFTSHLYDALSRKKIHTFIDDRLERGDEISPALRKAIKDSELSVIIFSQNYASSTWCLDELVHILECKRKHGQIVIPVFYRVDPSHVRKQKGHYADAFAKLEKRFGLENRMDKVHQWRAALAQAASISGWNSLVSTPESKLVGVIVHDIVKKLNYKFSISNVKGLVGIEKHIKGIESLLCIDSPGIRVIGIWGMGGIGKTTLAGAVFRQFYSQFESCYFLANVREESEKHGINYLRHKLISELLKEEETNMGSPCVEFSFVGSRLHLTEVLIVLDDVDHFKQLETLVGDLAQFGDGSIIIVTTRDKQVLSTVTDKIYNIEGLNFDEAYYLFCSKAFKEKSSISGDYSILSEKVIYYAQGVPLALTVLGSFLHSKSKEEWESALEKLKEVPNKDIQNVLRISYDGLDDEEKDIFLDIACFFTGNESPAFVECILDACGFSTRIGLRNLHDKSLIYMGGYNLWMHDLLREMGRQVVREQSIKEPGKRSRLWNIKDVYHVLKRNSGTSTVEGIFLHNSETTEVNLSPEVFSEMHSLRLLKIYGTDKKNICNLKFPQGLQYLPDALRFLCWNGCSLKSLPSNFTAENIVILEMRYSQLEQLWDGVQHLGKLKKMDLSHSSHLIQIPDLSHASNLETLNLEYCRSLLKLPSSFQCNDKLSSLNLRCCSKLENLPELSRSIEELVLIGCAAIRELPSSIESLVKFKSLDFQNCKGLVSLPGSICNMKSIKSLSLSGCTSIVIFPNLPRFLSELDLSGTSIKAVPSSIDQFSGLVKWTLKDCKWLESLPARICNLKYLSFLYLSGCSKLEYLPQIWEPMERLHCLHLDGTGIKQLPFSIGNLSQLGELNLDMCKNLEFLPDSITKILSAIAHISSFDDQILGIPSECGDSGSPFQLINKKDLSFFNCLKLDQEARRRILADARMRILRVASLALKNETLFPPKRRFHSDIEPSIRICCPGNEIPEWFTYQCNGSSMMNIQLPLNWNDANILGIALCAVVGFQNFTSDGGDPTILFQFSLRGKNDGYGSNTFCWRVKGWKMDEDARGVVNSDHLFMWYDHGMFDGMLDKIPKKTESYCSSFFFTTHIDRSTIKKCGFSLLYAQDAERCGIIDQDGRELIVEGTKRRWNAFKQNGFLQQKRRR</sequence>
<evidence type="ECO:0000256" key="1">
    <source>
        <dbReference type="ARBA" id="ARBA00011982"/>
    </source>
</evidence>
<dbReference type="Gene3D" id="3.40.50.10140">
    <property type="entry name" value="Toll/interleukin-1 receptor homology (TIR) domain"/>
    <property type="match status" value="1"/>
</dbReference>
<dbReference type="Pfam" id="PF00931">
    <property type="entry name" value="NB-ARC"/>
    <property type="match status" value="1"/>
</dbReference>
<dbReference type="RefSeq" id="XP_060667731.1">
    <property type="nucleotide sequence ID" value="XM_060811748.1"/>
</dbReference>
<dbReference type="Gene3D" id="1.10.8.430">
    <property type="entry name" value="Helical domain of apoptotic protease-activating factors"/>
    <property type="match status" value="1"/>
</dbReference>
<keyword evidence="2" id="KW-0433">Leucine-rich repeat</keyword>
<dbReference type="GeneID" id="125420778"/>
<dbReference type="PANTHER" id="PTHR11017">
    <property type="entry name" value="LEUCINE-RICH REPEAT-CONTAINING PROTEIN"/>
    <property type="match status" value="1"/>
</dbReference>
<evidence type="ECO:0000256" key="2">
    <source>
        <dbReference type="ARBA" id="ARBA00022614"/>
    </source>
</evidence>
<keyword evidence="5" id="KW-0520">NAD</keyword>
<dbReference type="InterPro" id="IPR042197">
    <property type="entry name" value="Apaf_helical"/>
</dbReference>
<dbReference type="PRINTS" id="PR00364">
    <property type="entry name" value="DISEASERSIST"/>
</dbReference>
<dbReference type="Gene3D" id="3.80.10.10">
    <property type="entry name" value="Ribonuclease Inhibitor"/>
    <property type="match status" value="2"/>
</dbReference>
<dbReference type="Pfam" id="PF23282">
    <property type="entry name" value="WHD_ROQ1"/>
    <property type="match status" value="1"/>
</dbReference>
<dbReference type="SUPFAM" id="SSF52200">
    <property type="entry name" value="Toll/Interleukin receptor TIR domain"/>
    <property type="match status" value="1"/>
</dbReference>
<feature type="domain" description="TIR" evidence="7">
    <location>
        <begin position="5"/>
        <end position="173"/>
    </location>
</feature>
<dbReference type="Pfam" id="PF01582">
    <property type="entry name" value="TIR"/>
    <property type="match status" value="1"/>
</dbReference>
<dbReference type="PANTHER" id="PTHR11017:SF479">
    <property type="entry name" value="DISEASE RESISTANCE PROTEIN (TIR-NBS-LRR CLASS) FAMILY"/>
    <property type="match status" value="1"/>
</dbReference>
<dbReference type="SMART" id="SM00255">
    <property type="entry name" value="TIR"/>
    <property type="match status" value="1"/>
</dbReference>
<dbReference type="EC" id="3.2.2.6" evidence="1"/>
<dbReference type="InterPro" id="IPR002182">
    <property type="entry name" value="NB-ARC"/>
</dbReference>
<evidence type="ECO:0000256" key="5">
    <source>
        <dbReference type="ARBA" id="ARBA00023027"/>
    </source>
</evidence>
<keyword evidence="3" id="KW-0677">Repeat</keyword>
<accession>A0ABM3ZTD0</accession>
<gene>
    <name evidence="9" type="primary">LOC125420778</name>
</gene>
<proteinExistence type="predicted"/>
<evidence type="ECO:0000256" key="3">
    <source>
        <dbReference type="ARBA" id="ARBA00022737"/>
    </source>
</evidence>
<evidence type="ECO:0000313" key="9">
    <source>
        <dbReference type="RefSeq" id="XP_060667731.1"/>
    </source>
</evidence>
<keyword evidence="4" id="KW-0378">Hydrolase</keyword>
<organism evidence="8 9">
    <name type="scientific">Ziziphus jujuba</name>
    <name type="common">Chinese jujube</name>
    <name type="synonym">Ziziphus sativa</name>
    <dbReference type="NCBI Taxonomy" id="326968"/>
    <lineage>
        <taxon>Eukaryota</taxon>
        <taxon>Viridiplantae</taxon>
        <taxon>Streptophyta</taxon>
        <taxon>Embryophyta</taxon>
        <taxon>Tracheophyta</taxon>
        <taxon>Spermatophyta</taxon>
        <taxon>Magnoliopsida</taxon>
        <taxon>eudicotyledons</taxon>
        <taxon>Gunneridae</taxon>
        <taxon>Pentapetalae</taxon>
        <taxon>rosids</taxon>
        <taxon>fabids</taxon>
        <taxon>Rosales</taxon>
        <taxon>Rhamnaceae</taxon>
        <taxon>Paliureae</taxon>
        <taxon>Ziziphus</taxon>
    </lineage>
</organism>
<dbReference type="InterPro" id="IPR032675">
    <property type="entry name" value="LRR_dom_sf"/>
</dbReference>
<dbReference type="InterPro" id="IPR045344">
    <property type="entry name" value="C-JID"/>
</dbReference>
<evidence type="ECO:0000259" key="7">
    <source>
        <dbReference type="PROSITE" id="PS50104"/>
    </source>
</evidence>
<dbReference type="InterPro" id="IPR044974">
    <property type="entry name" value="Disease_R_plants"/>
</dbReference>
<reference evidence="9" key="1">
    <citation type="submission" date="2025-08" db="UniProtKB">
        <authorList>
            <consortium name="RefSeq"/>
        </authorList>
    </citation>
    <scope>IDENTIFICATION</scope>
    <source>
        <tissue evidence="9">Seedling</tissue>
    </source>
</reference>
<dbReference type="Pfam" id="PF07725">
    <property type="entry name" value="LRR_3"/>
    <property type="match status" value="1"/>
</dbReference>
<dbReference type="InterPro" id="IPR027417">
    <property type="entry name" value="P-loop_NTPase"/>
</dbReference>
<protein>
    <recommendedName>
        <fullName evidence="1">ADP-ribosyl cyclase/cyclic ADP-ribose hydrolase</fullName>
        <ecNumber evidence="1">3.2.2.6</ecNumber>
    </recommendedName>
</protein>
<dbReference type="InterPro" id="IPR035897">
    <property type="entry name" value="Toll_tir_struct_dom_sf"/>
</dbReference>
<name>A0ABM3ZTD0_ZIZJJ</name>
<dbReference type="InterPro" id="IPR011713">
    <property type="entry name" value="Leu-rich_rpt_3"/>
</dbReference>
<dbReference type="Pfam" id="PF20160">
    <property type="entry name" value="C-JID"/>
    <property type="match status" value="1"/>
</dbReference>
<evidence type="ECO:0000256" key="6">
    <source>
        <dbReference type="ARBA" id="ARBA00047304"/>
    </source>
</evidence>